<evidence type="ECO:0000313" key="8">
    <source>
        <dbReference type="EMBL" id="KAH6646643.1"/>
    </source>
</evidence>
<gene>
    <name evidence="8" type="ORF">BKA67DRAFT_540146</name>
</gene>
<dbReference type="AlphaFoldDB" id="A0A9P8RIG6"/>
<keyword evidence="9" id="KW-1185">Reference proteome</keyword>
<evidence type="ECO:0000256" key="3">
    <source>
        <dbReference type="ARBA" id="ARBA00022989"/>
    </source>
</evidence>
<accession>A0A9P8RIG6</accession>
<dbReference type="EMBL" id="JAGPXC010000009">
    <property type="protein sequence ID" value="KAH6646643.1"/>
    <property type="molecule type" value="Genomic_DNA"/>
</dbReference>
<evidence type="ECO:0000256" key="5">
    <source>
        <dbReference type="SAM" id="MobiDB-lite"/>
    </source>
</evidence>
<keyword evidence="3 6" id="KW-1133">Transmembrane helix</keyword>
<evidence type="ECO:0008006" key="10">
    <source>
        <dbReference type="Google" id="ProtNLM"/>
    </source>
</evidence>
<feature type="region of interest" description="Disordered" evidence="5">
    <location>
        <begin position="122"/>
        <end position="173"/>
    </location>
</feature>
<feature type="region of interest" description="Disordered" evidence="5">
    <location>
        <begin position="253"/>
        <end position="275"/>
    </location>
</feature>
<evidence type="ECO:0000256" key="2">
    <source>
        <dbReference type="ARBA" id="ARBA00022692"/>
    </source>
</evidence>
<dbReference type="GeneID" id="70129626"/>
<keyword evidence="7" id="KW-0732">Signal</keyword>
<reference evidence="8" key="1">
    <citation type="journal article" date="2021" name="Nat. Commun.">
        <title>Genetic determinants of endophytism in the Arabidopsis root mycobiome.</title>
        <authorList>
            <person name="Mesny F."/>
            <person name="Miyauchi S."/>
            <person name="Thiergart T."/>
            <person name="Pickel B."/>
            <person name="Atanasova L."/>
            <person name="Karlsson M."/>
            <person name="Huettel B."/>
            <person name="Barry K.W."/>
            <person name="Haridas S."/>
            <person name="Chen C."/>
            <person name="Bauer D."/>
            <person name="Andreopoulos W."/>
            <person name="Pangilinan J."/>
            <person name="LaButti K."/>
            <person name="Riley R."/>
            <person name="Lipzen A."/>
            <person name="Clum A."/>
            <person name="Drula E."/>
            <person name="Henrissat B."/>
            <person name="Kohler A."/>
            <person name="Grigoriev I.V."/>
            <person name="Martin F.M."/>
            <person name="Hacquard S."/>
        </authorList>
    </citation>
    <scope>NUCLEOTIDE SEQUENCE</scope>
    <source>
        <strain evidence="8">MPI-SDFR-AT-0073</strain>
    </source>
</reference>
<feature type="chain" id="PRO_5040142204" description="Mid2 domain-containing protein" evidence="7">
    <location>
        <begin position="19"/>
        <end position="275"/>
    </location>
</feature>
<comment type="subcellular location">
    <subcellularLocation>
        <location evidence="1">Membrane</location>
        <topology evidence="1">Single-pass membrane protein</topology>
    </subcellularLocation>
</comment>
<dbReference type="GO" id="GO:0071944">
    <property type="term" value="C:cell periphery"/>
    <property type="evidence" value="ECO:0007669"/>
    <property type="project" value="UniProtKB-ARBA"/>
</dbReference>
<feature type="transmembrane region" description="Helical" evidence="6">
    <location>
        <begin position="181"/>
        <end position="202"/>
    </location>
</feature>
<evidence type="ECO:0000256" key="6">
    <source>
        <dbReference type="SAM" id="Phobius"/>
    </source>
</evidence>
<evidence type="ECO:0000256" key="7">
    <source>
        <dbReference type="SAM" id="SignalP"/>
    </source>
</evidence>
<dbReference type="RefSeq" id="XP_045953157.1">
    <property type="nucleotide sequence ID" value="XM_046100734.1"/>
</dbReference>
<keyword evidence="2 6" id="KW-0812">Transmembrane</keyword>
<dbReference type="GO" id="GO:0016020">
    <property type="term" value="C:membrane"/>
    <property type="evidence" value="ECO:0007669"/>
    <property type="project" value="UniProtKB-SubCell"/>
</dbReference>
<dbReference type="Proteomes" id="UP000758603">
    <property type="component" value="Unassembled WGS sequence"/>
</dbReference>
<evidence type="ECO:0000256" key="4">
    <source>
        <dbReference type="ARBA" id="ARBA00023136"/>
    </source>
</evidence>
<name>A0A9P8RIG6_9PEZI</name>
<sequence>MRQIFSLLLLLTAAIVSADEIFVSPGPSVSQNNPTTGNAIHPLRSRFHVAWEGTNLTRSISVVLFQYHGKELIYPFEYVVQSTDWTVSTDKNLSFSHLFLFNLFYDGEINPVAVSETFNITDTSSTSTTSSTSSTSSSTSAASTRMSSTTSSTDGFTTATSSTGPASDRNENGGLTTGAKIGIGVAVPAVALLGVVAGWFLFRHRAKKQLTQQQQLQQQQQQAQYQQQQYQAPMYHTQAPDYQKSMEGHIPGQLSELNAAPPATPQELYGGSASH</sequence>
<comment type="caution">
    <text evidence="8">The sequence shown here is derived from an EMBL/GenBank/DDBJ whole genome shotgun (WGS) entry which is preliminary data.</text>
</comment>
<protein>
    <recommendedName>
        <fullName evidence="10">Mid2 domain-containing protein</fullName>
    </recommendedName>
</protein>
<feature type="signal peptide" evidence="7">
    <location>
        <begin position="1"/>
        <end position="18"/>
    </location>
</feature>
<keyword evidence="4 6" id="KW-0472">Membrane</keyword>
<organism evidence="8 9">
    <name type="scientific">Truncatella angustata</name>
    <dbReference type="NCBI Taxonomy" id="152316"/>
    <lineage>
        <taxon>Eukaryota</taxon>
        <taxon>Fungi</taxon>
        <taxon>Dikarya</taxon>
        <taxon>Ascomycota</taxon>
        <taxon>Pezizomycotina</taxon>
        <taxon>Sordariomycetes</taxon>
        <taxon>Xylariomycetidae</taxon>
        <taxon>Amphisphaeriales</taxon>
        <taxon>Sporocadaceae</taxon>
        <taxon>Truncatella</taxon>
    </lineage>
</organism>
<feature type="compositionally biased region" description="Low complexity" evidence="5">
    <location>
        <begin position="123"/>
        <end position="163"/>
    </location>
</feature>
<dbReference type="OrthoDB" id="5390143at2759"/>
<evidence type="ECO:0000313" key="9">
    <source>
        <dbReference type="Proteomes" id="UP000758603"/>
    </source>
</evidence>
<dbReference type="PANTHER" id="PTHR15549">
    <property type="entry name" value="PAIRED IMMUNOGLOBULIN-LIKE TYPE 2 RECEPTOR"/>
    <property type="match status" value="1"/>
</dbReference>
<evidence type="ECO:0000256" key="1">
    <source>
        <dbReference type="ARBA" id="ARBA00004167"/>
    </source>
</evidence>
<proteinExistence type="predicted"/>
<dbReference type="InterPro" id="IPR051694">
    <property type="entry name" value="Immunoregulatory_rcpt-like"/>
</dbReference>